<protein>
    <recommendedName>
        <fullName evidence="4">EF-hand domain-containing protein</fullName>
    </recommendedName>
</protein>
<dbReference type="Pfam" id="PF13499">
    <property type="entry name" value="EF-hand_7"/>
    <property type="match status" value="1"/>
</dbReference>
<dbReference type="InterPro" id="IPR018247">
    <property type="entry name" value="EF_Hand_1_Ca_BS"/>
</dbReference>
<evidence type="ECO:0000313" key="5">
    <source>
        <dbReference type="EMBL" id="CAE0359415.1"/>
    </source>
</evidence>
<dbReference type="PANTHER" id="PTHR45942">
    <property type="entry name" value="PROTEIN PHOSPATASE 3 REGULATORY SUBUNIT B ALPHA ISOFORM TYPE 1"/>
    <property type="match status" value="1"/>
</dbReference>
<dbReference type="InterPro" id="IPR011992">
    <property type="entry name" value="EF-hand-dom_pair"/>
</dbReference>
<evidence type="ECO:0000256" key="1">
    <source>
        <dbReference type="ARBA" id="ARBA00022723"/>
    </source>
</evidence>
<dbReference type="EMBL" id="HBIJ01000183">
    <property type="protein sequence ID" value="CAE0359415.1"/>
    <property type="molecule type" value="Transcribed_RNA"/>
</dbReference>
<reference evidence="5" key="1">
    <citation type="submission" date="2021-01" db="EMBL/GenBank/DDBJ databases">
        <authorList>
            <person name="Corre E."/>
            <person name="Pelletier E."/>
            <person name="Niang G."/>
            <person name="Scheremetjew M."/>
            <person name="Finn R."/>
            <person name="Kale V."/>
            <person name="Holt S."/>
            <person name="Cochrane G."/>
            <person name="Meng A."/>
            <person name="Brown T."/>
            <person name="Cohen L."/>
        </authorList>
    </citation>
    <scope>NUCLEOTIDE SEQUENCE</scope>
    <source>
        <strain evidence="5">CCMP1510</strain>
    </source>
</reference>
<dbReference type="PROSITE" id="PS50222">
    <property type="entry name" value="EF_HAND_2"/>
    <property type="match status" value="1"/>
</dbReference>
<dbReference type="InterPro" id="IPR002048">
    <property type="entry name" value="EF_hand_dom"/>
</dbReference>
<dbReference type="PROSITE" id="PS00018">
    <property type="entry name" value="EF_HAND_1"/>
    <property type="match status" value="1"/>
</dbReference>
<feature type="domain" description="EF-hand" evidence="4">
    <location>
        <begin position="44"/>
        <end position="79"/>
    </location>
</feature>
<sequence length="210" mass="24225">MSSNRDLLSDGKIDIKKMLTYHRDNGNKHDTLSKIIMHASSLGGTYKRILKVFKMLDHDDSGALDTSELDQLIDLLKIPVKPEELKSIQKESDVDGDSNISFKEFFVTLILVYLVSEQRSENSESNSNIQHLADSIISAYLIFDPECFGYIKKTQVAQLSTRDDGSDIFLNEDRWKEMDWDENQSIDFSEFVYTFATWMTDFHDDDLEDN</sequence>
<organism evidence="5">
    <name type="scientific">Aureoumbra lagunensis</name>
    <dbReference type="NCBI Taxonomy" id="44058"/>
    <lineage>
        <taxon>Eukaryota</taxon>
        <taxon>Sar</taxon>
        <taxon>Stramenopiles</taxon>
        <taxon>Ochrophyta</taxon>
        <taxon>Pelagophyceae</taxon>
        <taxon>Pelagomonadales</taxon>
        <taxon>Aureoumbra</taxon>
    </lineage>
</organism>
<keyword evidence="1" id="KW-0479">Metal-binding</keyword>
<dbReference type="SMART" id="SM00054">
    <property type="entry name" value="EFh"/>
    <property type="match status" value="2"/>
</dbReference>
<gene>
    <name evidence="5" type="ORF">ALAG00032_LOCUS143</name>
</gene>
<dbReference type="GO" id="GO:0005509">
    <property type="term" value="F:calcium ion binding"/>
    <property type="evidence" value="ECO:0007669"/>
    <property type="project" value="InterPro"/>
</dbReference>
<dbReference type="CDD" id="cd00051">
    <property type="entry name" value="EFh"/>
    <property type="match status" value="1"/>
</dbReference>
<evidence type="ECO:0000256" key="3">
    <source>
        <dbReference type="ARBA" id="ARBA00022837"/>
    </source>
</evidence>
<accession>A0A7S3JQF5</accession>
<evidence type="ECO:0000259" key="4">
    <source>
        <dbReference type="PROSITE" id="PS50222"/>
    </source>
</evidence>
<proteinExistence type="predicted"/>
<dbReference type="SUPFAM" id="SSF47473">
    <property type="entry name" value="EF-hand"/>
    <property type="match status" value="1"/>
</dbReference>
<evidence type="ECO:0000256" key="2">
    <source>
        <dbReference type="ARBA" id="ARBA00022737"/>
    </source>
</evidence>
<dbReference type="Gene3D" id="1.10.238.10">
    <property type="entry name" value="EF-hand"/>
    <property type="match status" value="1"/>
</dbReference>
<keyword evidence="2" id="KW-0677">Repeat</keyword>
<keyword evidence="3" id="KW-0106">Calcium</keyword>
<dbReference type="AlphaFoldDB" id="A0A7S3JQF5"/>
<name>A0A7S3JQF5_9STRA</name>